<keyword evidence="1" id="KW-0175">Coiled coil</keyword>
<comment type="caution">
    <text evidence="2">The sequence shown here is derived from an EMBL/GenBank/DDBJ whole genome shotgun (WGS) entry which is preliminary data.</text>
</comment>
<evidence type="ECO:0000256" key="1">
    <source>
        <dbReference type="SAM" id="Coils"/>
    </source>
</evidence>
<feature type="coiled-coil region" evidence="1">
    <location>
        <begin position="23"/>
        <end position="50"/>
    </location>
</feature>
<protein>
    <submittedName>
        <fullName evidence="2">Uncharacterized protein</fullName>
    </submittedName>
</protein>
<dbReference type="Proteomes" id="UP000237000">
    <property type="component" value="Unassembled WGS sequence"/>
</dbReference>
<keyword evidence="3" id="KW-1185">Reference proteome</keyword>
<gene>
    <name evidence="2" type="ORF">TorRG33x02_189550</name>
</gene>
<dbReference type="AlphaFoldDB" id="A0A2P5EIC2"/>
<name>A0A2P5EIC2_TREOI</name>
<evidence type="ECO:0000313" key="2">
    <source>
        <dbReference type="EMBL" id="PON85287.1"/>
    </source>
</evidence>
<proteinExistence type="predicted"/>
<evidence type="ECO:0000313" key="3">
    <source>
        <dbReference type="Proteomes" id="UP000237000"/>
    </source>
</evidence>
<sequence>MELIVITSIDSRASKHVQGGCQLMSFRRHREEEERRRDEIEDKKKGYGRDHLSHILFSLCLFQ</sequence>
<reference evidence="3" key="1">
    <citation type="submission" date="2016-06" db="EMBL/GenBank/DDBJ databases">
        <title>Parallel loss of symbiosis genes in relatives of nitrogen-fixing non-legume Parasponia.</title>
        <authorList>
            <person name="Van Velzen R."/>
            <person name="Holmer R."/>
            <person name="Bu F."/>
            <person name="Rutten L."/>
            <person name="Van Zeijl A."/>
            <person name="Liu W."/>
            <person name="Santuari L."/>
            <person name="Cao Q."/>
            <person name="Sharma T."/>
            <person name="Shen D."/>
            <person name="Roswanjaya Y."/>
            <person name="Wardhani T."/>
            <person name="Kalhor M.S."/>
            <person name="Jansen J."/>
            <person name="Van den Hoogen J."/>
            <person name="Gungor B."/>
            <person name="Hartog M."/>
            <person name="Hontelez J."/>
            <person name="Verver J."/>
            <person name="Yang W.-C."/>
            <person name="Schijlen E."/>
            <person name="Repin R."/>
            <person name="Schilthuizen M."/>
            <person name="Schranz E."/>
            <person name="Heidstra R."/>
            <person name="Miyata K."/>
            <person name="Fedorova E."/>
            <person name="Kohlen W."/>
            <person name="Bisseling T."/>
            <person name="Smit S."/>
            <person name="Geurts R."/>
        </authorList>
    </citation>
    <scope>NUCLEOTIDE SEQUENCE [LARGE SCALE GENOMIC DNA]</scope>
    <source>
        <strain evidence="3">cv. RG33-2</strain>
    </source>
</reference>
<accession>A0A2P5EIC2</accession>
<dbReference type="InParanoid" id="A0A2P5EIC2"/>
<organism evidence="2 3">
    <name type="scientific">Trema orientale</name>
    <name type="common">Charcoal tree</name>
    <name type="synonym">Celtis orientalis</name>
    <dbReference type="NCBI Taxonomy" id="63057"/>
    <lineage>
        <taxon>Eukaryota</taxon>
        <taxon>Viridiplantae</taxon>
        <taxon>Streptophyta</taxon>
        <taxon>Embryophyta</taxon>
        <taxon>Tracheophyta</taxon>
        <taxon>Spermatophyta</taxon>
        <taxon>Magnoliopsida</taxon>
        <taxon>eudicotyledons</taxon>
        <taxon>Gunneridae</taxon>
        <taxon>Pentapetalae</taxon>
        <taxon>rosids</taxon>
        <taxon>fabids</taxon>
        <taxon>Rosales</taxon>
        <taxon>Cannabaceae</taxon>
        <taxon>Trema</taxon>
    </lineage>
</organism>
<dbReference type="EMBL" id="JXTC01000150">
    <property type="protein sequence ID" value="PON85287.1"/>
    <property type="molecule type" value="Genomic_DNA"/>
</dbReference>